<protein>
    <recommendedName>
        <fullName evidence="1">CobE/GbiG C-terminal domain-containing protein</fullName>
    </recommendedName>
</protein>
<evidence type="ECO:0000313" key="2">
    <source>
        <dbReference type="EMBL" id="KNG94421.1"/>
    </source>
</evidence>
<dbReference type="AlphaFoldDB" id="A0A0L1JRP9"/>
<dbReference type="Gene3D" id="3.30.420.180">
    <property type="entry name" value="CobE/GbiG C-terminal domain"/>
    <property type="match status" value="1"/>
</dbReference>
<dbReference type="STRING" id="1317121.ATO11_07150"/>
<evidence type="ECO:0000259" key="1">
    <source>
        <dbReference type="Pfam" id="PF01890"/>
    </source>
</evidence>
<evidence type="ECO:0000313" key="3">
    <source>
        <dbReference type="Proteomes" id="UP000036938"/>
    </source>
</evidence>
<dbReference type="SUPFAM" id="SSF159664">
    <property type="entry name" value="CobE/GbiG C-terminal domain-like"/>
    <property type="match status" value="1"/>
</dbReference>
<keyword evidence="3" id="KW-1185">Reference proteome</keyword>
<reference evidence="2 3" key="1">
    <citation type="journal article" date="2015" name="Int. J. Syst. Evol. Microbiol.">
        <title>Aestuariivita atlantica sp. nov., isolated from deep sea sediment of the Atlantic Ocean.</title>
        <authorList>
            <person name="Li G."/>
            <person name="Lai Q."/>
            <person name="Du Y."/>
            <person name="Liu X."/>
            <person name="Sun F."/>
            <person name="Shao Z."/>
        </authorList>
    </citation>
    <scope>NUCLEOTIDE SEQUENCE [LARGE SCALE GENOMIC DNA]</scope>
    <source>
        <strain evidence="2 3">22II-S11-z3</strain>
    </source>
</reference>
<proteinExistence type="predicted"/>
<dbReference type="InterPro" id="IPR002750">
    <property type="entry name" value="CobE/GbiG_C"/>
</dbReference>
<dbReference type="Pfam" id="PF01890">
    <property type="entry name" value="CbiG_C"/>
    <property type="match status" value="1"/>
</dbReference>
<name>A0A0L1JRP9_9RHOB</name>
<gene>
    <name evidence="2" type="ORF">ATO11_07150</name>
</gene>
<organism evidence="2 3">
    <name type="scientific">Pseudaestuariivita atlantica</name>
    <dbReference type="NCBI Taxonomy" id="1317121"/>
    <lineage>
        <taxon>Bacteria</taxon>
        <taxon>Pseudomonadati</taxon>
        <taxon>Pseudomonadota</taxon>
        <taxon>Alphaproteobacteria</taxon>
        <taxon>Rhodobacterales</taxon>
        <taxon>Paracoccaceae</taxon>
        <taxon>Pseudaestuariivita</taxon>
    </lineage>
</organism>
<dbReference type="GO" id="GO:0009236">
    <property type="term" value="P:cobalamin biosynthetic process"/>
    <property type="evidence" value="ECO:0007669"/>
    <property type="project" value="InterPro"/>
</dbReference>
<dbReference type="InterPro" id="IPR036518">
    <property type="entry name" value="CobE/GbiG_C_sf"/>
</dbReference>
<dbReference type="Proteomes" id="UP000036938">
    <property type="component" value="Unassembled WGS sequence"/>
</dbReference>
<comment type="caution">
    <text evidence="2">The sequence shown here is derived from an EMBL/GenBank/DDBJ whole genome shotgun (WGS) entry which is preliminary data.</text>
</comment>
<feature type="domain" description="CobE/GbiG C-terminal" evidence="1">
    <location>
        <begin position="2"/>
        <end position="110"/>
    </location>
</feature>
<accession>A0A0L1JRP9</accession>
<sequence>MIVAGFGMRAQAPWTSFAELADGVAATHLAVLAEKAALPGFVEFAARTGLPVVEVGAVAGIDTPTRAARIEERFGTGSVCEAVALAASGGGRLIAARRVSQDGMVTMAVAEGKAGT</sequence>
<dbReference type="EMBL" id="AQQZ01000003">
    <property type="protein sequence ID" value="KNG94421.1"/>
    <property type="molecule type" value="Genomic_DNA"/>
</dbReference>